<accession>A0A0X8FFE4</accession>
<proteinExistence type="predicted"/>
<dbReference type="GeneID" id="89333862"/>
<dbReference type="PROSITE" id="PS51295">
    <property type="entry name" value="CRM"/>
    <property type="match status" value="1"/>
</dbReference>
<dbReference type="SMART" id="SM01103">
    <property type="entry name" value="CRS1_YhbY"/>
    <property type="match status" value="1"/>
</dbReference>
<dbReference type="PANTHER" id="PTHR40065:SF3">
    <property type="entry name" value="RNA-BINDING PROTEIN YHBY"/>
    <property type="match status" value="1"/>
</dbReference>
<dbReference type="Gene3D" id="3.30.110.60">
    <property type="entry name" value="YhbY-like"/>
    <property type="match status" value="1"/>
</dbReference>
<protein>
    <submittedName>
        <fullName evidence="4">Ribosome assembly RNA-binding protein YhbY</fullName>
    </submittedName>
</protein>
<keyword evidence="5" id="KW-1185">Reference proteome</keyword>
<dbReference type="AlphaFoldDB" id="A0A0X8FFE4"/>
<organism evidence="4 5">
    <name type="scientific">Aerococcus tenax</name>
    <dbReference type="NCBI Taxonomy" id="3078812"/>
    <lineage>
        <taxon>Bacteria</taxon>
        <taxon>Bacillati</taxon>
        <taxon>Bacillota</taxon>
        <taxon>Bacilli</taxon>
        <taxon>Lactobacillales</taxon>
        <taxon>Aerococcaceae</taxon>
        <taxon>Aerococcus</taxon>
    </lineage>
</organism>
<sequence>MLINKQKKAIKKAAHHEKAILQIGKNGLKDELMEQIDQALEKRELVKISVLQNAGIETDQALEAIDQTLAPQFVYSIGHTIVLYRTSSEEKNQKLSKEIRALKNKGV</sequence>
<dbReference type="NCBIfam" id="TIGR00253">
    <property type="entry name" value="RNA_bind_YhbY"/>
    <property type="match status" value="1"/>
</dbReference>
<dbReference type="InterPro" id="IPR017924">
    <property type="entry name" value="RNA-binding_YhbY"/>
</dbReference>
<dbReference type="OrthoDB" id="9797519at2"/>
<dbReference type="GO" id="GO:0003723">
    <property type="term" value="F:RNA binding"/>
    <property type="evidence" value="ECO:0007669"/>
    <property type="project" value="UniProtKB-UniRule"/>
</dbReference>
<feature type="domain" description="CRM" evidence="3">
    <location>
        <begin position="1"/>
        <end position="96"/>
    </location>
</feature>
<evidence type="ECO:0000256" key="1">
    <source>
        <dbReference type="ARBA" id="ARBA00022884"/>
    </source>
</evidence>
<dbReference type="InterPro" id="IPR001890">
    <property type="entry name" value="RNA-binding_CRM"/>
</dbReference>
<dbReference type="Proteomes" id="UP000326476">
    <property type="component" value="Unassembled WGS sequence"/>
</dbReference>
<evidence type="ECO:0000256" key="2">
    <source>
        <dbReference type="PROSITE-ProRule" id="PRU00626"/>
    </source>
</evidence>
<comment type="caution">
    <text evidence="4">The sequence shown here is derived from an EMBL/GenBank/DDBJ whole genome shotgun (WGS) entry which is preliminary data.</text>
</comment>
<evidence type="ECO:0000313" key="5">
    <source>
        <dbReference type="Proteomes" id="UP000326476"/>
    </source>
</evidence>
<name>A0A0X8FFE4_9LACT</name>
<evidence type="ECO:0000313" key="4">
    <source>
        <dbReference type="EMBL" id="KAA9242755.1"/>
    </source>
</evidence>
<dbReference type="SUPFAM" id="SSF75471">
    <property type="entry name" value="YhbY-like"/>
    <property type="match status" value="1"/>
</dbReference>
<dbReference type="InterPro" id="IPR051925">
    <property type="entry name" value="RNA-binding_domain"/>
</dbReference>
<dbReference type="RefSeq" id="WP_060777983.1">
    <property type="nucleotide sequence ID" value="NZ_CAJHLU010000001.1"/>
</dbReference>
<evidence type="ECO:0000259" key="3">
    <source>
        <dbReference type="PROSITE" id="PS51295"/>
    </source>
</evidence>
<reference evidence="5" key="1">
    <citation type="submission" date="2019-09" db="EMBL/GenBank/DDBJ databases">
        <title>Draft genome sequence assemblies of isolates from the urinary tract.</title>
        <authorList>
            <person name="Mores C.R."/>
            <person name="Putonti C."/>
            <person name="Wolfe A.J."/>
        </authorList>
    </citation>
    <scope>NUCLEOTIDE SEQUENCE [LARGE SCALE GENOMIC DNA]</scope>
    <source>
        <strain evidence="5">UMB8614</strain>
    </source>
</reference>
<dbReference type="Pfam" id="PF01985">
    <property type="entry name" value="CRS1_YhbY"/>
    <property type="match status" value="1"/>
</dbReference>
<dbReference type="KEGG" id="aun:AWM73_02760"/>
<keyword evidence="1 2" id="KW-0694">RNA-binding</keyword>
<gene>
    <name evidence="4" type="primary">yhbY</name>
    <name evidence="4" type="ORF">F6I34_00905</name>
</gene>
<dbReference type="InterPro" id="IPR035920">
    <property type="entry name" value="YhbY-like_sf"/>
</dbReference>
<dbReference type="PANTHER" id="PTHR40065">
    <property type="entry name" value="RNA-BINDING PROTEIN YHBY"/>
    <property type="match status" value="1"/>
</dbReference>
<dbReference type="EMBL" id="VYVN01000001">
    <property type="protein sequence ID" value="KAA9242755.1"/>
    <property type="molecule type" value="Genomic_DNA"/>
</dbReference>